<dbReference type="NCBIfam" id="TIGR03083">
    <property type="entry name" value="maleylpyruvate isomerase family mycothiol-dependent enzyme"/>
    <property type="match status" value="1"/>
</dbReference>
<dbReference type="GO" id="GO:0046872">
    <property type="term" value="F:metal ion binding"/>
    <property type="evidence" value="ECO:0007669"/>
    <property type="project" value="InterPro"/>
</dbReference>
<proteinExistence type="predicted"/>
<dbReference type="Pfam" id="PF11716">
    <property type="entry name" value="MDMPI_N"/>
    <property type="match status" value="1"/>
</dbReference>
<dbReference type="SUPFAM" id="SSF109854">
    <property type="entry name" value="DinB/YfiT-like putative metalloenzymes"/>
    <property type="match status" value="1"/>
</dbReference>
<gene>
    <name evidence="2" type="ORF">SAMN04488107_0545</name>
</gene>
<dbReference type="EMBL" id="FZOH01000001">
    <property type="protein sequence ID" value="SNR90371.1"/>
    <property type="molecule type" value="Genomic_DNA"/>
</dbReference>
<evidence type="ECO:0000259" key="1">
    <source>
        <dbReference type="Pfam" id="PF11716"/>
    </source>
</evidence>
<sequence length="200" mass="20822">MQQMPDPADVLDRLESALGTTGAVVAGIAPTRWNDPTPCPEWDVRTLTNHLVGGLRIFTAQLTGADAGGAHEDDWLDGHPSAAYRDAADAVLAAWRAPGALARTLTISLGPVPAPLGAVIELTEVVVHGLDLAVATGRLDQIDQAQAEWLLALMEGMGFDAFRLPGVFGPAVPVPVTAPAHLRLLGFLGRALPAAEPLPA</sequence>
<evidence type="ECO:0000313" key="3">
    <source>
        <dbReference type="Proteomes" id="UP000198386"/>
    </source>
</evidence>
<feature type="domain" description="Mycothiol-dependent maleylpyruvate isomerase metal-binding" evidence="1">
    <location>
        <begin position="20"/>
        <end position="133"/>
    </location>
</feature>
<dbReference type="InterPro" id="IPR034660">
    <property type="entry name" value="DinB/YfiT-like"/>
</dbReference>
<name>A0A239A4Z7_9ACTN</name>
<protein>
    <submittedName>
        <fullName evidence="2">TIGR03086 family protein</fullName>
    </submittedName>
</protein>
<evidence type="ECO:0000313" key="2">
    <source>
        <dbReference type="EMBL" id="SNR90371.1"/>
    </source>
</evidence>
<dbReference type="InterPro" id="IPR024344">
    <property type="entry name" value="MDMPI_metal-binding"/>
</dbReference>
<dbReference type="Gene3D" id="1.20.120.450">
    <property type="entry name" value="dinb family like domain"/>
    <property type="match status" value="1"/>
</dbReference>
<dbReference type="NCBIfam" id="TIGR03086">
    <property type="entry name" value="TIGR03086 family metal-binding protein"/>
    <property type="match status" value="1"/>
</dbReference>
<dbReference type="AlphaFoldDB" id="A0A239A4Z7"/>
<dbReference type="InterPro" id="IPR017517">
    <property type="entry name" value="Maleyloyr_isom"/>
</dbReference>
<organism evidence="2 3">
    <name type="scientific">Geodermatophilus saharensis</name>
    <dbReference type="NCBI Taxonomy" id="1137994"/>
    <lineage>
        <taxon>Bacteria</taxon>
        <taxon>Bacillati</taxon>
        <taxon>Actinomycetota</taxon>
        <taxon>Actinomycetes</taxon>
        <taxon>Geodermatophilales</taxon>
        <taxon>Geodermatophilaceae</taxon>
        <taxon>Geodermatophilus</taxon>
    </lineage>
</organism>
<reference evidence="3" key="1">
    <citation type="submission" date="2017-06" db="EMBL/GenBank/DDBJ databases">
        <authorList>
            <person name="Varghese N."/>
            <person name="Submissions S."/>
        </authorList>
    </citation>
    <scope>NUCLEOTIDE SEQUENCE [LARGE SCALE GENOMIC DNA]</scope>
    <source>
        <strain evidence="3">DSM 45423</strain>
    </source>
</reference>
<dbReference type="Proteomes" id="UP000198386">
    <property type="component" value="Unassembled WGS sequence"/>
</dbReference>
<accession>A0A239A4Z7</accession>
<keyword evidence="3" id="KW-1185">Reference proteome</keyword>
<dbReference type="InterPro" id="IPR017520">
    <property type="entry name" value="CHP03086"/>
</dbReference>